<dbReference type="PROSITE" id="PS01010">
    <property type="entry name" value="CRISP_2"/>
    <property type="match status" value="1"/>
</dbReference>
<sequence length="269" mass="29490">MGVVLSALTPKHAAVSINVSRTIKTTTHGCPCSAYNLLLSYTMVKFIYALVLFTLVTSEAPTEKERKGLLDFHNEKRGAVDPPATNMLEMVYSKELENLAVEWVKRCKFEHPNWKEYPEYRGIGQNLALSGGSRRNLVAQATGWWNEVAYYTYANNTCASGKVCGHYTQLVWASSGELGCAVKQCDDIKPTWPKPIYLMACQYKPPGNYVGEKPYTSGTSCSKCPNGTTCVNKLCSKGGSQTMSTPSTSPITRVGGMALFTTILAYAFA</sequence>
<reference evidence="4" key="3">
    <citation type="submission" date="2020-10" db="UniProtKB">
        <authorList>
            <consortium name="WormBaseParasite"/>
        </authorList>
    </citation>
    <scope>IDENTIFICATION</scope>
</reference>
<dbReference type="PRINTS" id="PR00837">
    <property type="entry name" value="V5TPXLIKE"/>
</dbReference>
<dbReference type="InterPro" id="IPR001283">
    <property type="entry name" value="CRISP-related"/>
</dbReference>
<accession>A0A068WWL6</accession>
<protein>
    <submittedName>
        <fullName evidence="2 4">GLIPR1 protein 1</fullName>
    </submittedName>
</protein>
<dbReference type="SMART" id="SM00198">
    <property type="entry name" value="SCP"/>
    <property type="match status" value="1"/>
</dbReference>
<proteinExistence type="predicted"/>
<dbReference type="PROSITE" id="PS01009">
    <property type="entry name" value="CRISP_1"/>
    <property type="match status" value="1"/>
</dbReference>
<reference evidence="2" key="2">
    <citation type="submission" date="2014-06" db="EMBL/GenBank/DDBJ databases">
        <authorList>
            <person name="Aslett M."/>
        </authorList>
    </citation>
    <scope>NUCLEOTIDE SEQUENCE</scope>
</reference>
<dbReference type="Proteomes" id="UP000492820">
    <property type="component" value="Unassembled WGS sequence"/>
</dbReference>
<dbReference type="Gene3D" id="3.40.33.10">
    <property type="entry name" value="CAP"/>
    <property type="match status" value="1"/>
</dbReference>
<evidence type="ECO:0000313" key="4">
    <source>
        <dbReference type="WBParaSite" id="EgrG_000709300"/>
    </source>
</evidence>
<dbReference type="InterPro" id="IPR014044">
    <property type="entry name" value="CAP_dom"/>
</dbReference>
<dbReference type="EMBL" id="LK028588">
    <property type="protein sequence ID" value="CDS22839.1"/>
    <property type="molecule type" value="Genomic_DNA"/>
</dbReference>
<organism evidence="2">
    <name type="scientific">Echinococcus granulosus</name>
    <name type="common">Hydatid tapeworm</name>
    <dbReference type="NCBI Taxonomy" id="6210"/>
    <lineage>
        <taxon>Eukaryota</taxon>
        <taxon>Metazoa</taxon>
        <taxon>Spiralia</taxon>
        <taxon>Lophotrochozoa</taxon>
        <taxon>Platyhelminthes</taxon>
        <taxon>Cestoda</taxon>
        <taxon>Eucestoda</taxon>
        <taxon>Cyclophyllidea</taxon>
        <taxon>Taeniidae</taxon>
        <taxon>Echinococcus</taxon>
        <taxon>Echinococcus granulosus group</taxon>
    </lineage>
</organism>
<evidence type="ECO:0000313" key="3">
    <source>
        <dbReference type="Proteomes" id="UP000492820"/>
    </source>
</evidence>
<evidence type="ECO:0000259" key="1">
    <source>
        <dbReference type="SMART" id="SM00198"/>
    </source>
</evidence>
<feature type="domain" description="SCP" evidence="1">
    <location>
        <begin position="64"/>
        <end position="211"/>
    </location>
</feature>
<dbReference type="WBParaSite" id="EgrG_000709300">
    <property type="protein sequence ID" value="EgrG_000709300"/>
    <property type="gene ID" value="EgrG_000709300"/>
</dbReference>
<dbReference type="InterPro" id="IPR035940">
    <property type="entry name" value="CAP_sf"/>
</dbReference>
<dbReference type="AlphaFoldDB" id="A0A068WWL6"/>
<dbReference type="Pfam" id="PF00188">
    <property type="entry name" value="CAP"/>
    <property type="match status" value="1"/>
</dbReference>
<dbReference type="GO" id="GO:0005576">
    <property type="term" value="C:extracellular region"/>
    <property type="evidence" value="ECO:0007669"/>
    <property type="project" value="InterPro"/>
</dbReference>
<evidence type="ECO:0000313" key="2">
    <source>
        <dbReference type="EMBL" id="CDS22839.1"/>
    </source>
</evidence>
<reference evidence="2 3" key="1">
    <citation type="journal article" date="2013" name="Nature">
        <title>The genomes of four tapeworm species reveal adaptations to parasitism.</title>
        <authorList>
            <person name="Tsai I.J."/>
            <person name="Zarowiecki M."/>
            <person name="Holroyd N."/>
            <person name="Garciarrubio A."/>
            <person name="Sanchez-Flores A."/>
            <person name="Brooks K.L."/>
            <person name="Tracey A."/>
            <person name="Bobes R.J."/>
            <person name="Fragoso G."/>
            <person name="Sciutto E."/>
            <person name="Aslett M."/>
            <person name="Beasley H."/>
            <person name="Bennett H.M."/>
            <person name="Cai J."/>
            <person name="Camicia F."/>
            <person name="Clark R."/>
            <person name="Cucher M."/>
            <person name="De Silva N."/>
            <person name="Day T.A."/>
            <person name="Deplazes P."/>
            <person name="Estrada K."/>
            <person name="Fernandez C."/>
            <person name="Holland P.W."/>
            <person name="Hou J."/>
            <person name="Hu S."/>
            <person name="Huckvale T."/>
            <person name="Hung S.S."/>
            <person name="Kamenetzky L."/>
            <person name="Keane J.A."/>
            <person name="Kiss F."/>
            <person name="Koziol U."/>
            <person name="Lambert O."/>
            <person name="Liu K."/>
            <person name="Luo X."/>
            <person name="Luo Y."/>
            <person name="Macchiaroli N."/>
            <person name="Nichol S."/>
            <person name="Paps J."/>
            <person name="Parkinson J."/>
            <person name="Pouchkina-Stantcheva N."/>
            <person name="Riddiford N."/>
            <person name="Rosenzvit M."/>
            <person name="Salinas G."/>
            <person name="Wasmuth J.D."/>
            <person name="Zamanian M."/>
            <person name="Zheng Y."/>
            <person name="Cai X."/>
            <person name="Soberon X."/>
            <person name="Olson P.D."/>
            <person name="Laclette J.P."/>
            <person name="Brehm K."/>
            <person name="Berriman M."/>
            <person name="Garciarrubio A."/>
            <person name="Bobes R.J."/>
            <person name="Fragoso G."/>
            <person name="Sanchez-Flores A."/>
            <person name="Estrada K."/>
            <person name="Cevallos M.A."/>
            <person name="Morett E."/>
            <person name="Gonzalez V."/>
            <person name="Portillo T."/>
            <person name="Ochoa-Leyva A."/>
            <person name="Jose M.V."/>
            <person name="Sciutto E."/>
            <person name="Landa A."/>
            <person name="Jimenez L."/>
            <person name="Valdes V."/>
            <person name="Carrero J.C."/>
            <person name="Larralde C."/>
            <person name="Morales-Montor J."/>
            <person name="Limon-Lason J."/>
            <person name="Soberon X."/>
            <person name="Laclette J.P."/>
        </authorList>
    </citation>
    <scope>NUCLEOTIDE SEQUENCE [LARGE SCALE GENOMIC DNA]</scope>
</reference>
<name>A0A068WWL6_ECHGR</name>
<gene>
    <name evidence="2" type="ORF">EgrG_000709300</name>
</gene>
<dbReference type="InterPro" id="IPR018244">
    <property type="entry name" value="Allrgn_V5/Tpx1_CS"/>
</dbReference>
<dbReference type="PANTHER" id="PTHR10334">
    <property type="entry name" value="CYSTEINE-RICH SECRETORY PROTEIN-RELATED"/>
    <property type="match status" value="1"/>
</dbReference>
<dbReference type="SUPFAM" id="SSF55797">
    <property type="entry name" value="PR-1-like"/>
    <property type="match status" value="1"/>
</dbReference>
<dbReference type="OrthoDB" id="674273at2759"/>